<dbReference type="RefSeq" id="WP_209406712.1">
    <property type="nucleotide sequence ID" value="NZ_JAGIYQ010000010.1"/>
</dbReference>
<keyword evidence="14" id="KW-1185">Reference proteome</keyword>
<evidence type="ECO:0000313" key="14">
    <source>
        <dbReference type="Proteomes" id="UP000682134"/>
    </source>
</evidence>
<dbReference type="InterPro" id="IPR050299">
    <property type="entry name" value="YjjX_NTPase"/>
</dbReference>
<evidence type="ECO:0000256" key="6">
    <source>
        <dbReference type="ARBA" id="ARBA00022842"/>
    </source>
</evidence>
<dbReference type="SUPFAM" id="SSF52972">
    <property type="entry name" value="ITPase-like"/>
    <property type="match status" value="1"/>
</dbReference>
<protein>
    <recommendedName>
        <fullName evidence="9">inosine/xanthosine triphosphatase</fullName>
        <ecNumber evidence="9">3.6.1.73</ecNumber>
    </recommendedName>
</protein>
<dbReference type="EC" id="3.6.1.73" evidence="9"/>
<reference evidence="13" key="1">
    <citation type="submission" date="2021-04" db="EMBL/GenBank/DDBJ databases">
        <title>Genome seq and assembly of Bacillus sp.</title>
        <authorList>
            <person name="Chhetri G."/>
        </authorList>
    </citation>
    <scope>NUCLEOTIDE SEQUENCE</scope>
    <source>
        <strain evidence="13">RG28</strain>
    </source>
</reference>
<evidence type="ECO:0000256" key="3">
    <source>
        <dbReference type="ARBA" id="ARBA00022723"/>
    </source>
</evidence>
<keyword evidence="8" id="KW-0464">Manganese</keyword>
<keyword evidence="4" id="KW-0547">Nucleotide-binding</keyword>
<evidence type="ECO:0000256" key="7">
    <source>
        <dbReference type="ARBA" id="ARBA00023080"/>
    </source>
</evidence>
<dbReference type="NCBIfam" id="NF002850">
    <property type="entry name" value="PRK03114.1"/>
    <property type="match status" value="1"/>
</dbReference>
<gene>
    <name evidence="13" type="ORF">J5Y03_14520</name>
</gene>
<proteinExistence type="predicted"/>
<dbReference type="PANTHER" id="PTHR34699:SF2">
    <property type="entry name" value="NON-CANONICAL PURINE NTP PHOSPHATASE_PRRC1 DOMAIN-CONTAINING PROTEIN"/>
    <property type="match status" value="1"/>
</dbReference>
<evidence type="ECO:0000256" key="1">
    <source>
        <dbReference type="ARBA" id="ARBA00001936"/>
    </source>
</evidence>
<keyword evidence="5" id="KW-0378">Hydrolase</keyword>
<evidence type="ECO:0000256" key="2">
    <source>
        <dbReference type="ARBA" id="ARBA00001946"/>
    </source>
</evidence>
<evidence type="ECO:0000313" key="13">
    <source>
        <dbReference type="EMBL" id="MBP0726373.1"/>
    </source>
</evidence>
<evidence type="ECO:0000256" key="9">
    <source>
        <dbReference type="ARBA" id="ARBA00038901"/>
    </source>
</evidence>
<dbReference type="GO" id="GO:0009117">
    <property type="term" value="P:nucleotide metabolic process"/>
    <property type="evidence" value="ECO:0007669"/>
    <property type="project" value="UniProtKB-KW"/>
</dbReference>
<dbReference type="InterPro" id="IPR026533">
    <property type="entry name" value="NTPase/PRRC1"/>
</dbReference>
<evidence type="ECO:0000256" key="4">
    <source>
        <dbReference type="ARBA" id="ARBA00022741"/>
    </source>
</evidence>
<comment type="cofactor">
    <cofactor evidence="1">
        <name>Mn(2+)</name>
        <dbReference type="ChEBI" id="CHEBI:29035"/>
    </cofactor>
</comment>
<dbReference type="Proteomes" id="UP000682134">
    <property type="component" value="Unassembled WGS sequence"/>
</dbReference>
<keyword evidence="6" id="KW-0460">Magnesium</keyword>
<comment type="cofactor">
    <cofactor evidence="2">
        <name>Mg(2+)</name>
        <dbReference type="ChEBI" id="CHEBI:18420"/>
    </cofactor>
</comment>
<accession>A0A940NWR4</accession>
<evidence type="ECO:0000256" key="8">
    <source>
        <dbReference type="ARBA" id="ARBA00023211"/>
    </source>
</evidence>
<keyword evidence="7" id="KW-0546">Nucleotide metabolism</keyword>
<evidence type="ECO:0000256" key="11">
    <source>
        <dbReference type="ARBA" id="ARBA00048781"/>
    </source>
</evidence>
<dbReference type="AlphaFoldDB" id="A0A940NWR4"/>
<dbReference type="GO" id="GO:0046872">
    <property type="term" value="F:metal ion binding"/>
    <property type="evidence" value="ECO:0007669"/>
    <property type="project" value="UniProtKB-KW"/>
</dbReference>
<dbReference type="GO" id="GO:0000166">
    <property type="term" value="F:nucleotide binding"/>
    <property type="evidence" value="ECO:0007669"/>
    <property type="project" value="UniProtKB-KW"/>
</dbReference>
<dbReference type="EMBL" id="JAGIYQ010000010">
    <property type="protein sequence ID" value="MBP0726373.1"/>
    <property type="molecule type" value="Genomic_DNA"/>
</dbReference>
<comment type="catalytic activity">
    <reaction evidence="11">
        <text>XTP + H2O = XDP + phosphate + H(+)</text>
        <dbReference type="Rhea" id="RHEA:28406"/>
        <dbReference type="ChEBI" id="CHEBI:15377"/>
        <dbReference type="ChEBI" id="CHEBI:15378"/>
        <dbReference type="ChEBI" id="CHEBI:43474"/>
        <dbReference type="ChEBI" id="CHEBI:59884"/>
        <dbReference type="ChEBI" id="CHEBI:61314"/>
        <dbReference type="EC" id="3.6.1.73"/>
    </reaction>
</comment>
<evidence type="ECO:0000256" key="5">
    <source>
        <dbReference type="ARBA" id="ARBA00022801"/>
    </source>
</evidence>
<dbReference type="GO" id="GO:0103023">
    <property type="term" value="F:ITPase activity"/>
    <property type="evidence" value="ECO:0007669"/>
    <property type="project" value="UniProtKB-EC"/>
</dbReference>
<sequence>MKIAIGSLNPTKVQAVEKVFFDCTVLPVSVPSDVSNQPLTDDETMRGAINRARHSRIESKADIGIGLEGGVIISGDKLLLCNWGALVYDGGVLVASGAKILLPSEFIPALQDGRELAELMESYTKKKDIRSKEGAIGIFTNGRITRQQMFEHVCELLLGQLEYLKNNNC</sequence>
<dbReference type="Gene3D" id="3.90.950.10">
    <property type="match status" value="1"/>
</dbReference>
<evidence type="ECO:0000256" key="10">
    <source>
        <dbReference type="ARBA" id="ARBA00048174"/>
    </source>
</evidence>
<name>A0A940NWR4_9BACI</name>
<keyword evidence="3" id="KW-0479">Metal-binding</keyword>
<feature type="domain" description="Non-canonical purine NTP phosphatase/PRRC1" evidence="12">
    <location>
        <begin position="6"/>
        <end position="153"/>
    </location>
</feature>
<comment type="catalytic activity">
    <reaction evidence="10">
        <text>ITP + H2O = IDP + phosphate + H(+)</text>
        <dbReference type="Rhea" id="RHEA:28330"/>
        <dbReference type="ChEBI" id="CHEBI:15377"/>
        <dbReference type="ChEBI" id="CHEBI:15378"/>
        <dbReference type="ChEBI" id="CHEBI:43474"/>
        <dbReference type="ChEBI" id="CHEBI:58280"/>
        <dbReference type="ChEBI" id="CHEBI:61402"/>
        <dbReference type="EC" id="3.6.1.73"/>
    </reaction>
</comment>
<evidence type="ECO:0000259" key="12">
    <source>
        <dbReference type="Pfam" id="PF01931"/>
    </source>
</evidence>
<organism evidence="13 14">
    <name type="scientific">Gottfriedia endophytica</name>
    <dbReference type="NCBI Taxonomy" id="2820819"/>
    <lineage>
        <taxon>Bacteria</taxon>
        <taxon>Bacillati</taxon>
        <taxon>Bacillota</taxon>
        <taxon>Bacilli</taxon>
        <taxon>Bacillales</taxon>
        <taxon>Bacillaceae</taxon>
        <taxon>Gottfriedia</taxon>
    </lineage>
</organism>
<comment type="caution">
    <text evidence="13">The sequence shown here is derived from an EMBL/GenBank/DDBJ whole genome shotgun (WGS) entry which is preliminary data.</text>
</comment>
<dbReference type="InterPro" id="IPR029001">
    <property type="entry name" value="ITPase-like_fam"/>
</dbReference>
<dbReference type="PANTHER" id="PTHR34699">
    <property type="match status" value="1"/>
</dbReference>
<dbReference type="Pfam" id="PF01931">
    <property type="entry name" value="NTPase_I-T"/>
    <property type="match status" value="1"/>
</dbReference>